<dbReference type="InterPro" id="IPR024607">
    <property type="entry name" value="Sulfatase_CS"/>
</dbReference>
<dbReference type="InterPro" id="IPR050738">
    <property type="entry name" value="Sulfatase"/>
</dbReference>
<keyword evidence="4" id="KW-0106">Calcium</keyword>
<dbReference type="EMBL" id="CP093313">
    <property type="protein sequence ID" value="UWZ83404.1"/>
    <property type="molecule type" value="Genomic_DNA"/>
</dbReference>
<dbReference type="InterPro" id="IPR017850">
    <property type="entry name" value="Alkaline_phosphatase_core_sf"/>
</dbReference>
<reference evidence="6" key="1">
    <citation type="submission" date="2021-04" db="EMBL/GenBank/DDBJ databases">
        <title>Phylogenetic analysis of Acidobacteriaceae.</title>
        <authorList>
            <person name="Qiu L."/>
            <person name="Zhang Q."/>
        </authorList>
    </citation>
    <scope>NUCLEOTIDE SEQUENCE</scope>
    <source>
        <strain evidence="6">DSM 25168</strain>
    </source>
</reference>
<evidence type="ECO:0000256" key="4">
    <source>
        <dbReference type="ARBA" id="ARBA00022837"/>
    </source>
</evidence>
<evidence type="ECO:0000313" key="6">
    <source>
        <dbReference type="EMBL" id="UWZ83404.1"/>
    </source>
</evidence>
<dbReference type="SUPFAM" id="SSF53649">
    <property type="entry name" value="Alkaline phosphatase-like"/>
    <property type="match status" value="1"/>
</dbReference>
<feature type="domain" description="Sulfatase N-terminal" evidence="5">
    <location>
        <begin position="19"/>
        <end position="421"/>
    </location>
</feature>
<dbReference type="Gene3D" id="3.40.720.10">
    <property type="entry name" value="Alkaline Phosphatase, subunit A"/>
    <property type="match status" value="1"/>
</dbReference>
<evidence type="ECO:0000256" key="1">
    <source>
        <dbReference type="ARBA" id="ARBA00008779"/>
    </source>
</evidence>
<dbReference type="GO" id="GO:0004065">
    <property type="term" value="F:arylsulfatase activity"/>
    <property type="evidence" value="ECO:0007669"/>
    <property type="project" value="TreeGrafter"/>
</dbReference>
<evidence type="ECO:0000313" key="7">
    <source>
        <dbReference type="Proteomes" id="UP001059380"/>
    </source>
</evidence>
<keyword evidence="7" id="KW-1185">Reference proteome</keyword>
<dbReference type="PANTHER" id="PTHR42693">
    <property type="entry name" value="ARYLSULFATASE FAMILY MEMBER"/>
    <property type="match status" value="1"/>
</dbReference>
<proteinExistence type="inferred from homology"/>
<dbReference type="GO" id="GO:0046872">
    <property type="term" value="F:metal ion binding"/>
    <property type="evidence" value="ECO:0007669"/>
    <property type="project" value="UniProtKB-KW"/>
</dbReference>
<keyword evidence="3" id="KW-0378">Hydrolase</keyword>
<dbReference type="RefSeq" id="WP_260792739.1">
    <property type="nucleotide sequence ID" value="NZ_CP093313.1"/>
</dbReference>
<dbReference type="PROSITE" id="PS00523">
    <property type="entry name" value="SULFATASE_1"/>
    <property type="match status" value="1"/>
</dbReference>
<organism evidence="6 7">
    <name type="scientific">Occallatibacter riparius</name>
    <dbReference type="NCBI Taxonomy" id="1002689"/>
    <lineage>
        <taxon>Bacteria</taxon>
        <taxon>Pseudomonadati</taxon>
        <taxon>Acidobacteriota</taxon>
        <taxon>Terriglobia</taxon>
        <taxon>Terriglobales</taxon>
        <taxon>Acidobacteriaceae</taxon>
        <taxon>Occallatibacter</taxon>
    </lineage>
</organism>
<evidence type="ECO:0000256" key="2">
    <source>
        <dbReference type="ARBA" id="ARBA00022723"/>
    </source>
</evidence>
<dbReference type="KEGG" id="orp:MOP44_22910"/>
<dbReference type="Gene3D" id="3.30.1120.10">
    <property type="match status" value="1"/>
</dbReference>
<protein>
    <submittedName>
        <fullName evidence="6">Arylsulfatase</fullName>
    </submittedName>
</protein>
<sequence>MAFGFLVCQIALSAQDKRPNILLVVADDMGWSDAGAYGGEIFTPNINRLASRGYQFLNFHVGSMCAPTRSMLMTGVDNHVVGLGNMVELLADNQRGKPGYEGKLNGRAVTMASLLQKAGYHTYMAGKWHLGYTPETLPASQGFEQSFVLAEGGADNYEKKSYSPNYTTPPHFFDGLKEAELPPDFYSSRSYTDKMLGWIDDGSSDGKPFFAYLAFQAVHMPLQVPAEYTDRYLATYQAGWSKLRSIRYQRQVDMGISPAGLTLVTPKIIPDWNSMPEDERRMDAKRMAVYAGMLEYMDMSIGRVLDHLKQKGVLDNTIVIFMSDNGGEAHELMDHYPDYYAKNFNMTYEHMGQKTSFVEYGPAWAMVSMTPFSNFKSSAGEGGVRAPLLISYPKSIPAGQRTDAFASVVDVVPTLLEFAGVQPSSNSAPLSGRSMAGLLTGTSQQVYPSDVSISQELSGGAAVYQGGYKLARNIPPYGDRKWHLYNLQTDPMELKDIAADEPDRVKSMSDAYADYVSKNGVVEVPDDYDIAVQATKNAQAKHSASPH</sequence>
<evidence type="ECO:0000259" key="5">
    <source>
        <dbReference type="Pfam" id="PF00884"/>
    </source>
</evidence>
<dbReference type="InterPro" id="IPR000917">
    <property type="entry name" value="Sulfatase_N"/>
</dbReference>
<dbReference type="Proteomes" id="UP001059380">
    <property type="component" value="Chromosome"/>
</dbReference>
<dbReference type="CDD" id="cd16025">
    <property type="entry name" value="PAS_like"/>
    <property type="match status" value="1"/>
</dbReference>
<accession>A0A9J7BKK1</accession>
<gene>
    <name evidence="6" type="ORF">MOP44_22910</name>
</gene>
<name>A0A9J7BKK1_9BACT</name>
<dbReference type="PANTHER" id="PTHR42693:SF33">
    <property type="entry name" value="ARYLSULFATASE"/>
    <property type="match status" value="1"/>
</dbReference>
<keyword evidence="2" id="KW-0479">Metal-binding</keyword>
<comment type="similarity">
    <text evidence="1">Belongs to the sulfatase family.</text>
</comment>
<dbReference type="Pfam" id="PF00884">
    <property type="entry name" value="Sulfatase"/>
    <property type="match status" value="1"/>
</dbReference>
<dbReference type="PROSITE" id="PS00149">
    <property type="entry name" value="SULFATASE_2"/>
    <property type="match status" value="1"/>
</dbReference>
<dbReference type="AlphaFoldDB" id="A0A9J7BKK1"/>
<evidence type="ECO:0000256" key="3">
    <source>
        <dbReference type="ARBA" id="ARBA00022801"/>
    </source>
</evidence>